<dbReference type="AlphaFoldDB" id="A0A4R4P8Y1"/>
<gene>
    <name evidence="3" type="ORF">E1284_11635</name>
</gene>
<name>A0A4R4P8Y1_9ACTN</name>
<keyword evidence="4" id="KW-1185">Reference proteome</keyword>
<dbReference type="Proteomes" id="UP000295431">
    <property type="component" value="Unassembled WGS sequence"/>
</dbReference>
<evidence type="ECO:0000313" key="3">
    <source>
        <dbReference type="EMBL" id="TDC16692.1"/>
    </source>
</evidence>
<accession>A0A4R4P8Y1</accession>
<keyword evidence="1" id="KW-1133">Transmembrane helix</keyword>
<evidence type="ECO:0000259" key="2">
    <source>
        <dbReference type="Pfam" id="PF25547"/>
    </source>
</evidence>
<organism evidence="3 4">
    <name type="scientific">Actinomadura bangladeshensis</name>
    <dbReference type="NCBI Taxonomy" id="453573"/>
    <lineage>
        <taxon>Bacteria</taxon>
        <taxon>Bacillati</taxon>
        <taxon>Actinomycetota</taxon>
        <taxon>Actinomycetes</taxon>
        <taxon>Streptosporangiales</taxon>
        <taxon>Thermomonosporaceae</taxon>
        <taxon>Actinomadura</taxon>
    </lineage>
</organism>
<dbReference type="InterPro" id="IPR057746">
    <property type="entry name" value="CpnT-like_N"/>
</dbReference>
<protein>
    <recommendedName>
        <fullName evidence="2">Outer membrane channel protein CpnT-like N-terminal domain-containing protein</fullName>
    </recommendedName>
</protein>
<reference evidence="3 4" key="1">
    <citation type="submission" date="2019-03" db="EMBL/GenBank/DDBJ databases">
        <title>Draft genome sequences of novel Actinobacteria.</title>
        <authorList>
            <person name="Sahin N."/>
            <person name="Ay H."/>
            <person name="Saygin H."/>
        </authorList>
    </citation>
    <scope>NUCLEOTIDE SEQUENCE [LARGE SCALE GENOMIC DNA]</scope>
    <source>
        <strain evidence="3 4">DSM 45347</strain>
    </source>
</reference>
<sequence>MGMQLPGELIGLLGMLGYTWPEADEAKLFELGNTWTEFAGRLNGFTETADAAAQRVWTENKGEEFEAFQAAWTGEDSAAENLRTAANSCLATGIGLFIAAAVVLALKINVIVQLILLAIQIAQAIATAPVTFGASLAEIPIFKEIAGFIIDMLIDQAIGALLGS</sequence>
<keyword evidence="1" id="KW-0812">Transmembrane</keyword>
<comment type="caution">
    <text evidence="3">The sequence shown here is derived from an EMBL/GenBank/DDBJ whole genome shotgun (WGS) entry which is preliminary data.</text>
</comment>
<keyword evidence="1" id="KW-0472">Membrane</keyword>
<evidence type="ECO:0000256" key="1">
    <source>
        <dbReference type="SAM" id="Phobius"/>
    </source>
</evidence>
<evidence type="ECO:0000313" key="4">
    <source>
        <dbReference type="Proteomes" id="UP000295431"/>
    </source>
</evidence>
<proteinExistence type="predicted"/>
<feature type="domain" description="Outer membrane channel protein CpnT-like N-terminal" evidence="2">
    <location>
        <begin position="17"/>
        <end position="139"/>
    </location>
</feature>
<dbReference type="RefSeq" id="WP_131939051.1">
    <property type="nucleotide sequence ID" value="NZ_BAAAMX010000004.1"/>
</dbReference>
<dbReference type="OrthoDB" id="2677932at2"/>
<dbReference type="EMBL" id="SMJW01000045">
    <property type="protein sequence ID" value="TDC16692.1"/>
    <property type="molecule type" value="Genomic_DNA"/>
</dbReference>
<dbReference type="Pfam" id="PF25547">
    <property type="entry name" value="WXG100_2"/>
    <property type="match status" value="1"/>
</dbReference>
<feature type="transmembrane region" description="Helical" evidence="1">
    <location>
        <begin position="89"/>
        <end position="108"/>
    </location>
</feature>